<reference evidence="2 3" key="1">
    <citation type="submission" date="2019-04" db="EMBL/GenBank/DDBJ databases">
        <title>The sequence and de novo assembly of Takifugu bimaculatus genome using PacBio and Hi-C technologies.</title>
        <authorList>
            <person name="Xu P."/>
            <person name="Liu B."/>
            <person name="Zhou Z."/>
        </authorList>
    </citation>
    <scope>NUCLEOTIDE SEQUENCE [LARGE SCALE GENOMIC DNA]</scope>
    <source>
        <strain evidence="2">TB-2018</strain>
        <tissue evidence="2">Muscle</tissue>
    </source>
</reference>
<sequence length="110" mass="12165">MDRRQLGALVVLWAMAFASSPGHGLRALRRTTGGRRGSTGLTGQDANGVPLRRSKRGWMWNQFFLLEEYTGTDMQYVGKRITADLLLMRCSNPVSGNKGGSSRHEIPDLT</sequence>
<accession>A0A4Z2BWF4</accession>
<protein>
    <recommendedName>
        <fullName evidence="4">Cadherin N-terminal domain-containing protein</fullName>
    </recommendedName>
</protein>
<feature type="chain" id="PRO_5021416031" description="Cadherin N-terminal domain-containing protein" evidence="1">
    <location>
        <begin position="19"/>
        <end position="110"/>
    </location>
</feature>
<proteinExistence type="predicted"/>
<name>A0A4Z2BWF4_9TELE</name>
<evidence type="ECO:0000313" key="3">
    <source>
        <dbReference type="Proteomes" id="UP000516260"/>
    </source>
</evidence>
<keyword evidence="1" id="KW-0732">Signal</keyword>
<keyword evidence="3" id="KW-1185">Reference proteome</keyword>
<gene>
    <name evidence="2" type="ORF">fugu_016090</name>
</gene>
<evidence type="ECO:0000313" key="2">
    <source>
        <dbReference type="EMBL" id="TNM96429.1"/>
    </source>
</evidence>
<feature type="signal peptide" evidence="1">
    <location>
        <begin position="1"/>
        <end position="18"/>
    </location>
</feature>
<dbReference type="AlphaFoldDB" id="A0A4Z2BWF4"/>
<organism evidence="2 3">
    <name type="scientific">Takifugu bimaculatus</name>
    <dbReference type="NCBI Taxonomy" id="433685"/>
    <lineage>
        <taxon>Eukaryota</taxon>
        <taxon>Metazoa</taxon>
        <taxon>Chordata</taxon>
        <taxon>Craniata</taxon>
        <taxon>Vertebrata</taxon>
        <taxon>Euteleostomi</taxon>
        <taxon>Actinopterygii</taxon>
        <taxon>Neopterygii</taxon>
        <taxon>Teleostei</taxon>
        <taxon>Neoteleostei</taxon>
        <taxon>Acanthomorphata</taxon>
        <taxon>Eupercaria</taxon>
        <taxon>Tetraodontiformes</taxon>
        <taxon>Tetradontoidea</taxon>
        <taxon>Tetraodontidae</taxon>
        <taxon>Takifugu</taxon>
    </lineage>
</organism>
<comment type="caution">
    <text evidence="2">The sequence shown here is derived from an EMBL/GenBank/DDBJ whole genome shotgun (WGS) entry which is preliminary data.</text>
</comment>
<evidence type="ECO:0000256" key="1">
    <source>
        <dbReference type="SAM" id="SignalP"/>
    </source>
</evidence>
<dbReference type="Proteomes" id="UP000516260">
    <property type="component" value="Chromosome 17"/>
</dbReference>
<evidence type="ECO:0008006" key="4">
    <source>
        <dbReference type="Google" id="ProtNLM"/>
    </source>
</evidence>
<dbReference type="EMBL" id="SWLE01000009">
    <property type="protein sequence ID" value="TNM96429.1"/>
    <property type="molecule type" value="Genomic_DNA"/>
</dbReference>